<evidence type="ECO:0000256" key="9">
    <source>
        <dbReference type="ARBA" id="ARBA00023136"/>
    </source>
</evidence>
<evidence type="ECO:0000256" key="5">
    <source>
        <dbReference type="ARBA" id="ARBA00022737"/>
    </source>
</evidence>
<keyword evidence="6" id="KW-0547">Nucleotide-binding</keyword>
<dbReference type="PANTHER" id="PTHR43790">
    <property type="entry name" value="CARBOHYDRATE TRANSPORT ATP-BINDING PROTEIN MG119-RELATED"/>
    <property type="match status" value="1"/>
</dbReference>
<evidence type="ECO:0000256" key="2">
    <source>
        <dbReference type="ARBA" id="ARBA00022475"/>
    </source>
</evidence>
<dbReference type="SUPFAM" id="SSF52540">
    <property type="entry name" value="P-loop containing nucleoside triphosphate hydrolases"/>
    <property type="match status" value="2"/>
</dbReference>
<keyword evidence="7 11" id="KW-0067">ATP-binding</keyword>
<dbReference type="InterPro" id="IPR017871">
    <property type="entry name" value="ABC_transporter-like_CS"/>
</dbReference>
<dbReference type="AlphaFoldDB" id="A0A2A7SHD1"/>
<dbReference type="PROSITE" id="PS50893">
    <property type="entry name" value="ABC_TRANSPORTER_2"/>
    <property type="match status" value="2"/>
</dbReference>
<evidence type="ECO:0000313" key="12">
    <source>
        <dbReference type="Proteomes" id="UP000220629"/>
    </source>
</evidence>
<keyword evidence="8" id="KW-1278">Translocase</keyword>
<keyword evidence="2" id="KW-1003">Cell membrane</keyword>
<evidence type="ECO:0000256" key="8">
    <source>
        <dbReference type="ARBA" id="ARBA00022967"/>
    </source>
</evidence>
<feature type="domain" description="ABC transporter" evidence="10">
    <location>
        <begin position="271"/>
        <end position="504"/>
    </location>
</feature>
<evidence type="ECO:0000259" key="10">
    <source>
        <dbReference type="PROSITE" id="PS50893"/>
    </source>
</evidence>
<evidence type="ECO:0000256" key="6">
    <source>
        <dbReference type="ARBA" id="ARBA00022741"/>
    </source>
</evidence>
<evidence type="ECO:0000256" key="7">
    <source>
        <dbReference type="ARBA" id="ARBA00022840"/>
    </source>
</evidence>
<dbReference type="Proteomes" id="UP000220629">
    <property type="component" value="Unassembled WGS sequence"/>
</dbReference>
<accession>A0A2A7SHD1</accession>
<dbReference type="PROSITE" id="PS00211">
    <property type="entry name" value="ABC_TRANSPORTER_1"/>
    <property type="match status" value="1"/>
</dbReference>
<dbReference type="InterPro" id="IPR003593">
    <property type="entry name" value="AAA+_ATPase"/>
</dbReference>
<protein>
    <submittedName>
        <fullName evidence="11">ABC transporter ATP-binding protein</fullName>
    </submittedName>
</protein>
<dbReference type="Pfam" id="PF00005">
    <property type="entry name" value="ABC_tran"/>
    <property type="match status" value="2"/>
</dbReference>
<dbReference type="CDD" id="cd03216">
    <property type="entry name" value="ABC_Carb_Monos_I"/>
    <property type="match status" value="1"/>
</dbReference>
<organism evidence="11 12">
    <name type="scientific">Burkholderia gladioli</name>
    <name type="common">Pseudomonas marginata</name>
    <name type="synonym">Phytomonas marginata</name>
    <dbReference type="NCBI Taxonomy" id="28095"/>
    <lineage>
        <taxon>Bacteria</taxon>
        <taxon>Pseudomonadati</taxon>
        <taxon>Pseudomonadota</taxon>
        <taxon>Betaproteobacteria</taxon>
        <taxon>Burkholderiales</taxon>
        <taxon>Burkholderiaceae</taxon>
        <taxon>Burkholderia</taxon>
    </lineage>
</organism>
<comment type="caution">
    <text evidence="11">The sequence shown here is derived from an EMBL/GenBank/DDBJ whole genome shotgun (WGS) entry which is preliminary data.</text>
</comment>
<keyword evidence="1" id="KW-0813">Transport</keyword>
<evidence type="ECO:0000256" key="1">
    <source>
        <dbReference type="ARBA" id="ARBA00022448"/>
    </source>
</evidence>
<evidence type="ECO:0000256" key="4">
    <source>
        <dbReference type="ARBA" id="ARBA00022597"/>
    </source>
</evidence>
<keyword evidence="4" id="KW-0762">Sugar transport</keyword>
<dbReference type="InterPro" id="IPR027417">
    <property type="entry name" value="P-loop_NTPase"/>
</dbReference>
<keyword evidence="3" id="KW-0997">Cell inner membrane</keyword>
<dbReference type="EMBL" id="PDDY01000001">
    <property type="protein sequence ID" value="PEH42680.1"/>
    <property type="molecule type" value="Genomic_DNA"/>
</dbReference>
<name>A0A2A7SHD1_BURGA</name>
<sequence length="506" mass="53432">MSAVPPVLEARGLLKRFGATRALDGVDLVLGAGEVVALMGANGAGKSTVVKILSGVLRPDGGTVHLRGRPFAPGDAQQARAGGVATMHQSIADAIVPGLSVADNLLLDRMNRRGGIGFERPSTRRREAAAIAARIGLDVPLAAPAADQSIAVRQLITLARALDAAPALLILDEPTASLSAEEAARLFAALDRLREQGVAILLVSHRPGDLRRMADRAVVLRDGRVVARIEAPFDYDAATEAMIGRPLPRHRPRSTASVTGSPLAAAVPIPALQEGLSIRGLKLFADAPPLDLDAARGEIVALTGPVGGGKSRLARTLYGVEPPASGAISLDGRPWRPRGPADSVAAGVFMLGEDRWTSSLFPDSVPFASIAGTVGFPFLARWFRRGRVDRGHERARAAELIAAMSIRCQGPDDRVVRLSGGNQQKVALARGFVEPARLLLLDEPFQGVDVGARAEIVEILRRGASGHATLVFVSDPEEAFEVADRVLEFDRLRIGRGHDVLRETAA</sequence>
<evidence type="ECO:0000313" key="11">
    <source>
        <dbReference type="EMBL" id="PEH42680.1"/>
    </source>
</evidence>
<dbReference type="RefSeq" id="WP_098152529.1">
    <property type="nucleotide sequence ID" value="NZ_CADEVR010000001.1"/>
</dbReference>
<gene>
    <name evidence="11" type="ORF">CRM94_11235</name>
</gene>
<reference evidence="12" key="1">
    <citation type="submission" date="2017-09" db="EMBL/GenBank/DDBJ databases">
        <title>FDA dAtabase for Regulatory Grade micrObial Sequences (FDA-ARGOS): Supporting development and validation of Infectious Disease Dx tests.</title>
        <authorList>
            <person name="Minogue T."/>
            <person name="Wolcott M."/>
            <person name="Wasieloski L."/>
            <person name="Aguilar W."/>
            <person name="Moore D."/>
            <person name="Tallon L."/>
            <person name="Sadzewicz L."/>
            <person name="Ott S."/>
            <person name="Zhao X."/>
            <person name="Nagaraj S."/>
            <person name="Vavikolanu K."/>
            <person name="Aluvathingal J."/>
            <person name="Nadendla S."/>
            <person name="Sichtig H."/>
        </authorList>
    </citation>
    <scope>NUCLEOTIDE SEQUENCE [LARGE SCALE GENOMIC DNA]</scope>
    <source>
        <strain evidence="12">FDAARGOS_390</strain>
    </source>
</reference>
<dbReference type="SMART" id="SM00382">
    <property type="entry name" value="AAA"/>
    <property type="match status" value="2"/>
</dbReference>
<keyword evidence="9" id="KW-0472">Membrane</keyword>
<dbReference type="InterPro" id="IPR003439">
    <property type="entry name" value="ABC_transporter-like_ATP-bd"/>
</dbReference>
<proteinExistence type="predicted"/>
<evidence type="ECO:0000256" key="3">
    <source>
        <dbReference type="ARBA" id="ARBA00022519"/>
    </source>
</evidence>
<keyword evidence="5" id="KW-0677">Repeat</keyword>
<feature type="domain" description="ABC transporter" evidence="10">
    <location>
        <begin position="8"/>
        <end position="247"/>
    </location>
</feature>
<dbReference type="Gene3D" id="3.40.50.300">
    <property type="entry name" value="P-loop containing nucleotide triphosphate hydrolases"/>
    <property type="match status" value="2"/>
</dbReference>
<dbReference type="GO" id="GO:0016887">
    <property type="term" value="F:ATP hydrolysis activity"/>
    <property type="evidence" value="ECO:0007669"/>
    <property type="project" value="InterPro"/>
</dbReference>
<dbReference type="GO" id="GO:0005524">
    <property type="term" value="F:ATP binding"/>
    <property type="evidence" value="ECO:0007669"/>
    <property type="project" value="UniProtKB-KW"/>
</dbReference>
<dbReference type="PANTHER" id="PTHR43790:SF3">
    <property type="entry name" value="D-ALLOSE IMPORT ATP-BINDING PROTEIN ALSA-RELATED"/>
    <property type="match status" value="1"/>
</dbReference>
<dbReference type="InterPro" id="IPR050107">
    <property type="entry name" value="ABC_carbohydrate_import_ATPase"/>
</dbReference>